<comment type="caution">
    <text evidence="3">The sequence shown here is derived from an EMBL/GenBank/DDBJ whole genome shotgun (WGS) entry which is preliminary data.</text>
</comment>
<feature type="region of interest" description="Disordered" evidence="1">
    <location>
        <begin position="473"/>
        <end position="492"/>
    </location>
</feature>
<reference evidence="3 4" key="1">
    <citation type="submission" date="2019-08" db="EMBL/GenBank/DDBJ databases">
        <title>The genome of the soybean aphid Biotype 1, its phylome, world population structure and adaptation to the North American continent.</title>
        <authorList>
            <person name="Giordano R."/>
            <person name="Donthu R.K."/>
            <person name="Hernandez A.G."/>
            <person name="Wright C.L."/>
            <person name="Zimin A.V."/>
        </authorList>
    </citation>
    <scope>NUCLEOTIDE SEQUENCE [LARGE SCALE GENOMIC DNA]</scope>
    <source>
        <tissue evidence="3">Whole aphids</tissue>
    </source>
</reference>
<evidence type="ECO:0000313" key="4">
    <source>
        <dbReference type="Proteomes" id="UP000475862"/>
    </source>
</evidence>
<dbReference type="EMBL" id="VYZN01001977">
    <property type="protein sequence ID" value="KAE9521821.1"/>
    <property type="molecule type" value="Genomic_DNA"/>
</dbReference>
<feature type="domain" description="CCHC-type" evidence="2">
    <location>
        <begin position="501"/>
        <end position="517"/>
    </location>
</feature>
<organism evidence="3 4">
    <name type="scientific">Aphis glycines</name>
    <name type="common">Soybean aphid</name>
    <dbReference type="NCBI Taxonomy" id="307491"/>
    <lineage>
        <taxon>Eukaryota</taxon>
        <taxon>Metazoa</taxon>
        <taxon>Ecdysozoa</taxon>
        <taxon>Arthropoda</taxon>
        <taxon>Hexapoda</taxon>
        <taxon>Insecta</taxon>
        <taxon>Pterygota</taxon>
        <taxon>Neoptera</taxon>
        <taxon>Paraneoptera</taxon>
        <taxon>Hemiptera</taxon>
        <taxon>Sternorrhyncha</taxon>
        <taxon>Aphidomorpha</taxon>
        <taxon>Aphidoidea</taxon>
        <taxon>Aphididae</taxon>
        <taxon>Aphidini</taxon>
        <taxon>Aphis</taxon>
        <taxon>Aphis</taxon>
    </lineage>
</organism>
<dbReference type="Gene3D" id="4.10.60.10">
    <property type="entry name" value="Zinc finger, CCHC-type"/>
    <property type="match status" value="1"/>
</dbReference>
<feature type="compositionally biased region" description="Low complexity" evidence="1">
    <location>
        <begin position="527"/>
        <end position="540"/>
    </location>
</feature>
<sequence length="936" mass="107952">MTQCVGRSGCRIHGGTFGNESLLKKTTAERQLQRLRKRKESTSSTTAQQSRRMDASTQTIEEENIYSENESNSSEEETDKTNTTKTQVGLNKNIEVEKLVEISINTKEDSDSTQRINKERTKEKSLLDTTVREDSNTGVEQRVLGLRSTPNLVHTELGPVKRKQRVKMSSVKATIEQVTAMIPICADAKDVCSFIRACDYACEAVDRETIPLLVKFINTRITGKALEVCRYRETSDWETIKKILRGAFEQQLSPQTLQIGLNSVRMKNDEDVLTYTGRVEQLYYNLCNATLANKTPEEARILRQTLKDQALAIYINGLQMDLQTILRARNPETLELAMQMARQLEIEFSFNKELQNNENKTSQGGNKNNNGNRWSNNYQGNNPNGKNFGYKQNYNRGQNRQNPNNYNNVNRSNNFNSFGRNNNNSNNYPRNNNNGQYNNNRRQQNNPGCYICGRTNHVARDSRGNIAQIARRNTNNNAQPQNNNARQNTNNNFNNNSAPITCSYCNKIGHDSVSCYSKQRDERNNANRSGNGQVSNGNGVRSINQITAVTEDLSLNDVSPSEKKGEFLGYLCDMIQREKHNVTTFLRRDEAPSCLRSHMENANKKLSEPYSKSEIERYTKNITIFIHDVYEKNDLREQFCIVINDWLDAMPEADEMLEHDREKCRKEMKRMAIVNRKRSDRMDQLLRMNRQIEVIYLTTEGHRRLVPLVENARLDVVPEFGLEIKETAGGRLVTLRLNRGDEMLGEILLYQYLGCMEFARNTMYLHIFCAHDEICWDWHEPHGTLTEESVLCKCILDEFRREGNQRIHLTPIPYERPHMWLPTMNLLGSVSFFAGRDGSTRWGLKIRFLINLGRKIKHQRHTFIVGDREIPACFDHHVHSAAAIMPYPMRPHVVEQTIATLRSDLLRIIQSDEPYTSPMCWIMKREILRTTSRGYF</sequence>
<feature type="region of interest" description="Disordered" evidence="1">
    <location>
        <begin position="32"/>
        <end position="86"/>
    </location>
</feature>
<keyword evidence="4" id="KW-1185">Reference proteome</keyword>
<feature type="region of interest" description="Disordered" evidence="1">
    <location>
        <begin position="519"/>
        <end position="540"/>
    </location>
</feature>
<dbReference type="Proteomes" id="UP000475862">
    <property type="component" value="Unassembled WGS sequence"/>
</dbReference>
<dbReference type="AlphaFoldDB" id="A0A6G0SVT7"/>
<evidence type="ECO:0000256" key="1">
    <source>
        <dbReference type="SAM" id="MobiDB-lite"/>
    </source>
</evidence>
<proteinExistence type="predicted"/>
<feature type="domain" description="CCHC-type" evidence="2">
    <location>
        <begin position="448"/>
        <end position="464"/>
    </location>
</feature>
<dbReference type="GO" id="GO:0003676">
    <property type="term" value="F:nucleic acid binding"/>
    <property type="evidence" value="ECO:0007669"/>
    <property type="project" value="InterPro"/>
</dbReference>
<name>A0A6G0SVT7_APHGL</name>
<feature type="compositionally biased region" description="Low complexity" evidence="1">
    <location>
        <begin position="364"/>
        <end position="447"/>
    </location>
</feature>
<dbReference type="GO" id="GO:0008270">
    <property type="term" value="F:zinc ion binding"/>
    <property type="evidence" value="ECO:0007669"/>
    <property type="project" value="InterPro"/>
</dbReference>
<accession>A0A6G0SVT7</accession>
<dbReference type="InterPro" id="IPR001878">
    <property type="entry name" value="Znf_CCHC"/>
</dbReference>
<feature type="compositionally biased region" description="Polar residues" evidence="1">
    <location>
        <begin position="47"/>
        <end position="58"/>
    </location>
</feature>
<evidence type="ECO:0000313" key="3">
    <source>
        <dbReference type="EMBL" id="KAE9521821.1"/>
    </source>
</evidence>
<dbReference type="OrthoDB" id="6636528at2759"/>
<evidence type="ECO:0000259" key="2">
    <source>
        <dbReference type="SMART" id="SM00343"/>
    </source>
</evidence>
<dbReference type="SMART" id="SM00343">
    <property type="entry name" value="ZnF_C2HC"/>
    <property type="match status" value="2"/>
</dbReference>
<feature type="region of interest" description="Disordered" evidence="1">
    <location>
        <begin position="355"/>
        <end position="449"/>
    </location>
</feature>
<gene>
    <name evidence="3" type="ORF">AGLY_017792</name>
</gene>
<protein>
    <recommendedName>
        <fullName evidence="2">CCHC-type domain-containing protein</fullName>
    </recommendedName>
</protein>